<gene>
    <name evidence="4" type="ORF">DD902_09585</name>
    <name evidence="5" type="ORF">DV961_00870</name>
    <name evidence="3" type="ORF">EGV54_05500</name>
</gene>
<dbReference type="Pfam" id="PF00795">
    <property type="entry name" value="CN_hydrolase"/>
    <property type="match status" value="1"/>
</dbReference>
<evidence type="ECO:0000313" key="6">
    <source>
        <dbReference type="Proteomes" id="UP000246800"/>
    </source>
</evidence>
<keyword evidence="4" id="KW-0378">Hydrolase</keyword>
<reference evidence="7" key="3">
    <citation type="journal article" date="2018" name="Vet. Microbiol.">
        <title>Molecular epidemiology of methicillin-resistant staphylococci amongst veterinary personnel, personnel-owned pets, patients and the hospital environment of two companion animal veterinary hospitals.</title>
        <authorList>
            <person name="Worthing K.A."/>
            <person name="Brown J."/>
            <person name="Gerber L."/>
            <person name="Abraham S."/>
            <person name="Trott D."/>
            <person name="Norris J.M."/>
        </authorList>
    </citation>
    <scope>NUCLEOTIDE SEQUENCE [LARGE SCALE GENOMIC DNA]</scope>
    <source>
        <strain evidence="7">ST496-2</strain>
    </source>
</reference>
<evidence type="ECO:0000313" key="3">
    <source>
        <dbReference type="EMBL" id="EGQ4384549.1"/>
    </source>
</evidence>
<dbReference type="EMBL" id="QQPC01000005">
    <property type="protein sequence ID" value="REA84092.1"/>
    <property type="molecule type" value="Genomic_DNA"/>
</dbReference>
<feature type="domain" description="CN hydrolase" evidence="2">
    <location>
        <begin position="1"/>
        <end position="239"/>
    </location>
</feature>
<sequence length="267" mass="30336">MQIQLFQINVAIANSRQNEQKIATLFEQHLDDQTDVVVLPEMWNNGYALPQLDKLADEDLAQSYAFIQKLAQNYQVDIVAGSVSNRKEGAVYNTAFAVNRRGEKIYEYDKIHLVPMLDEPDFLTCGKSVPYPYSLSDGTSVSQIICYDLRFPELSRYPAAQGAKVMFYVAQWPEVRLTHWRQLLQARAVENDMYVVAVNGSGHDGKTTYAGHSMVVDPNGEIIAEADENETVMTVTLDLQKVDTQRRAIPVFENMRPSVYRYAQKEI</sequence>
<comment type="caution">
    <text evidence="4">The sequence shown here is derived from an EMBL/GenBank/DDBJ whole genome shotgun (WGS) entry which is preliminary data.</text>
</comment>
<dbReference type="AlphaFoldDB" id="A0A166R8Q7"/>
<dbReference type="Proteomes" id="UP000600220">
    <property type="component" value="Unassembled WGS sequence"/>
</dbReference>
<reference evidence="5" key="2">
    <citation type="journal article" date="2018" name="Vet. Microbiol.">
        <title>Methicillin-resistant staphylococci amongst veterinary personnel, personnel-owned pets, patients and the hospital environment of two small animal veterinary hospitals.</title>
        <authorList>
            <person name="Worthing K.A."/>
            <person name="Brown J."/>
            <person name="Gerber L."/>
            <person name="Abraham S."/>
            <person name="Trott D."/>
            <person name="Norris J.M."/>
        </authorList>
    </citation>
    <scope>NUCLEOTIDE SEQUENCE</scope>
    <source>
        <strain evidence="5">ST496-2</strain>
    </source>
</reference>
<proteinExistence type="inferred from homology"/>
<dbReference type="Proteomes" id="UP000246800">
    <property type="component" value="Unassembled WGS sequence"/>
</dbReference>
<protein>
    <submittedName>
        <fullName evidence="4">Carbon-nitrogen family hydrolase</fullName>
    </submittedName>
</protein>
<reference evidence="4 6" key="1">
    <citation type="journal article" date="2018" name="Vet. Microbiol.">
        <title>Clonal diversity and geographic distribution of methicillin-resistant Staphylococcus pseudintermedius from Australian animals: Discovery of novel sequence types.</title>
        <authorList>
            <person name="Worthing K.A."/>
            <person name="Abraham S."/>
            <person name="Coombs G.W."/>
            <person name="Pang S."/>
            <person name="Saputra S."/>
            <person name="Jordan D."/>
            <person name="Trott D.J."/>
            <person name="Norris J.M."/>
        </authorList>
    </citation>
    <scope>NUCLEOTIDE SEQUENCE [LARGE SCALE GENOMIC DNA]</scope>
    <source>
        <strain evidence="4 6">ST525 1</strain>
    </source>
</reference>
<keyword evidence="8" id="KW-1185">Reference proteome</keyword>
<dbReference type="EMBL" id="QEIT01000052">
    <property type="protein sequence ID" value="PWZ73980.1"/>
    <property type="molecule type" value="Genomic_DNA"/>
</dbReference>
<evidence type="ECO:0000313" key="5">
    <source>
        <dbReference type="EMBL" id="REA84092.1"/>
    </source>
</evidence>
<dbReference type="EMBL" id="AAXKXX010000005">
    <property type="protein sequence ID" value="EGQ4384549.1"/>
    <property type="molecule type" value="Genomic_DNA"/>
</dbReference>
<dbReference type="InterPro" id="IPR036526">
    <property type="entry name" value="C-N_Hydrolase_sf"/>
</dbReference>
<evidence type="ECO:0000256" key="1">
    <source>
        <dbReference type="ARBA" id="ARBA00010613"/>
    </source>
</evidence>
<organism evidence="4 6">
    <name type="scientific">Staphylococcus pseudintermedius</name>
    <dbReference type="NCBI Taxonomy" id="283734"/>
    <lineage>
        <taxon>Bacteria</taxon>
        <taxon>Bacillati</taxon>
        <taxon>Bacillota</taxon>
        <taxon>Bacilli</taxon>
        <taxon>Bacillales</taxon>
        <taxon>Staphylococcaceae</taxon>
        <taxon>Staphylococcus</taxon>
        <taxon>Staphylococcus intermedius group</taxon>
    </lineage>
</organism>
<dbReference type="PANTHER" id="PTHR23088:SF27">
    <property type="entry name" value="DEAMINATED GLUTATHIONE AMIDASE"/>
    <property type="match status" value="1"/>
</dbReference>
<dbReference type="PANTHER" id="PTHR23088">
    <property type="entry name" value="NITRILASE-RELATED"/>
    <property type="match status" value="1"/>
</dbReference>
<dbReference type="PROSITE" id="PS50263">
    <property type="entry name" value="CN_HYDROLASE"/>
    <property type="match status" value="1"/>
</dbReference>
<dbReference type="GO" id="GO:0016787">
    <property type="term" value="F:hydrolase activity"/>
    <property type="evidence" value="ECO:0007669"/>
    <property type="project" value="UniProtKB-KW"/>
</dbReference>
<dbReference type="Proteomes" id="UP000256409">
    <property type="component" value="Unassembled WGS sequence"/>
</dbReference>
<dbReference type="OMA" id="KIHRFGF"/>
<evidence type="ECO:0000313" key="8">
    <source>
        <dbReference type="Proteomes" id="UP000600220"/>
    </source>
</evidence>
<dbReference type="RefSeq" id="WP_014613416.1">
    <property type="nucleotide sequence ID" value="NZ_AP019372.1"/>
</dbReference>
<accession>A0A166R8Q7</accession>
<dbReference type="Gene3D" id="3.60.110.10">
    <property type="entry name" value="Carbon-nitrogen hydrolase"/>
    <property type="match status" value="1"/>
</dbReference>
<evidence type="ECO:0000313" key="7">
    <source>
        <dbReference type="Proteomes" id="UP000256409"/>
    </source>
</evidence>
<name>A0A166R8Q7_STAPS</name>
<dbReference type="eggNOG" id="COG0388">
    <property type="taxonomic scope" value="Bacteria"/>
</dbReference>
<dbReference type="InterPro" id="IPR003010">
    <property type="entry name" value="C-N_Hydrolase"/>
</dbReference>
<dbReference type="OrthoDB" id="9811121at2"/>
<dbReference type="SUPFAM" id="SSF56317">
    <property type="entry name" value="Carbon-nitrogen hydrolase"/>
    <property type="match status" value="1"/>
</dbReference>
<comment type="similarity">
    <text evidence="1">Belongs to the carbon-nitrogen hydrolase superfamily. NIT1/NIT2 family.</text>
</comment>
<dbReference type="CDD" id="cd07583">
    <property type="entry name" value="nitrilase_5"/>
    <property type="match status" value="1"/>
</dbReference>
<reference evidence="3 8" key="4">
    <citation type="submission" date="2018-11" db="EMBL/GenBank/DDBJ databases">
        <authorList>
            <consortium name="Veterinary Laboratory Investigation and Response Network"/>
        </authorList>
    </citation>
    <scope>NUCLEOTIDE SEQUENCE [LARGE SCALE GENOMIC DNA]</scope>
    <source>
        <strain evidence="3 8">SPSE-18-VL-LA-PA-Ryan-0021</strain>
    </source>
</reference>
<evidence type="ECO:0000313" key="4">
    <source>
        <dbReference type="EMBL" id="PWZ73980.1"/>
    </source>
</evidence>
<evidence type="ECO:0000259" key="2">
    <source>
        <dbReference type="PROSITE" id="PS50263"/>
    </source>
</evidence>